<feature type="domain" description="ABC transporter" evidence="5">
    <location>
        <begin position="7"/>
        <end position="232"/>
    </location>
</feature>
<dbReference type="Pfam" id="PF00005">
    <property type="entry name" value="ABC_tran"/>
    <property type="match status" value="1"/>
</dbReference>
<dbReference type="EMBL" id="FWXF01000006">
    <property type="protein sequence ID" value="SMC22584.1"/>
    <property type="molecule type" value="Genomic_DNA"/>
</dbReference>
<evidence type="ECO:0000256" key="4">
    <source>
        <dbReference type="ARBA" id="ARBA00022840"/>
    </source>
</evidence>
<evidence type="ECO:0000256" key="2">
    <source>
        <dbReference type="ARBA" id="ARBA00022592"/>
    </source>
</evidence>
<name>A0A1W1XFP1_9BACT</name>
<keyword evidence="1" id="KW-0813">Transport</keyword>
<dbReference type="GO" id="GO:0035435">
    <property type="term" value="P:phosphate ion transmembrane transport"/>
    <property type="evidence" value="ECO:0007669"/>
    <property type="project" value="InterPro"/>
</dbReference>
<dbReference type="RefSeq" id="WP_084057271.1">
    <property type="nucleotide sequence ID" value="NZ_FWXF01000006.1"/>
</dbReference>
<dbReference type="OrthoDB" id="5448699at2"/>
<dbReference type="Proteomes" id="UP000192783">
    <property type="component" value="Unassembled WGS sequence"/>
</dbReference>
<proteinExistence type="predicted"/>
<dbReference type="GO" id="GO:0016020">
    <property type="term" value="C:membrane"/>
    <property type="evidence" value="ECO:0007669"/>
    <property type="project" value="InterPro"/>
</dbReference>
<dbReference type="Gene3D" id="3.40.50.300">
    <property type="entry name" value="P-loop containing nucleotide triphosphate hydrolases"/>
    <property type="match status" value="1"/>
</dbReference>
<evidence type="ECO:0000256" key="3">
    <source>
        <dbReference type="ARBA" id="ARBA00022741"/>
    </source>
</evidence>
<dbReference type="InterPro" id="IPR003439">
    <property type="entry name" value="ABC_transporter-like_ATP-bd"/>
</dbReference>
<dbReference type="SMART" id="SM00382">
    <property type="entry name" value="AAA"/>
    <property type="match status" value="1"/>
</dbReference>
<evidence type="ECO:0000256" key="1">
    <source>
        <dbReference type="ARBA" id="ARBA00022448"/>
    </source>
</evidence>
<accession>A0A1W1XFP1</accession>
<dbReference type="InterPro" id="IPR027417">
    <property type="entry name" value="P-loop_NTPase"/>
</dbReference>
<keyword evidence="2" id="KW-0592">Phosphate transport</keyword>
<sequence length="234" mass="26265">MDPVVKIRVEGLTFRYGARTVLREVSALFLEGALAAIVGPSGRGKSTFLMALNRLWEEVPGAHAQGRVWVRLDGRERLVSDPSFPATELRRRVAMVFQAPNPLRMSIFNNVAFPLKVMGQRNKRLVAQEVEGALRRAFLWDEVKDRLDEDARRLSGGQQQRLCIARALAAQPDVLLLDEPTSSLDARAAGVIEDLLLTLKRRCTLVVVSHYLEQVERLADQVYEVAHETLEILS</sequence>
<dbReference type="SUPFAM" id="SSF52540">
    <property type="entry name" value="P-loop containing nucleoside triphosphate hydrolases"/>
    <property type="match status" value="1"/>
</dbReference>
<dbReference type="AlphaFoldDB" id="A0A1W1XFP1"/>
<gene>
    <name evidence="6" type="ORF">SAMN02746041_01521</name>
</gene>
<dbReference type="InterPro" id="IPR003593">
    <property type="entry name" value="AAA+_ATPase"/>
</dbReference>
<dbReference type="PROSITE" id="PS00211">
    <property type="entry name" value="ABC_TRANSPORTER_1"/>
    <property type="match status" value="1"/>
</dbReference>
<dbReference type="STRING" id="1121390.SAMN02746041_01521"/>
<dbReference type="CDD" id="cd03260">
    <property type="entry name" value="ABC_PstB_phosphate_transporter"/>
    <property type="match status" value="1"/>
</dbReference>
<dbReference type="PANTHER" id="PTHR43423:SF1">
    <property type="entry name" value="ABC TRANSPORTER I FAMILY MEMBER 17"/>
    <property type="match status" value="1"/>
</dbReference>
<keyword evidence="4 6" id="KW-0067">ATP-binding</keyword>
<organism evidence="6 7">
    <name type="scientific">Desulfacinum hydrothermale DSM 13146</name>
    <dbReference type="NCBI Taxonomy" id="1121390"/>
    <lineage>
        <taxon>Bacteria</taxon>
        <taxon>Pseudomonadati</taxon>
        <taxon>Thermodesulfobacteriota</taxon>
        <taxon>Syntrophobacteria</taxon>
        <taxon>Syntrophobacterales</taxon>
        <taxon>Syntrophobacteraceae</taxon>
        <taxon>Desulfacinum</taxon>
    </lineage>
</organism>
<keyword evidence="7" id="KW-1185">Reference proteome</keyword>
<evidence type="ECO:0000313" key="6">
    <source>
        <dbReference type="EMBL" id="SMC22584.1"/>
    </source>
</evidence>
<evidence type="ECO:0000259" key="5">
    <source>
        <dbReference type="PROSITE" id="PS50893"/>
    </source>
</evidence>
<dbReference type="GO" id="GO:0016887">
    <property type="term" value="F:ATP hydrolysis activity"/>
    <property type="evidence" value="ECO:0007669"/>
    <property type="project" value="InterPro"/>
</dbReference>
<dbReference type="InterPro" id="IPR017871">
    <property type="entry name" value="ABC_transporter-like_CS"/>
</dbReference>
<dbReference type="PANTHER" id="PTHR43423">
    <property type="entry name" value="ABC TRANSPORTER I FAMILY MEMBER 17"/>
    <property type="match status" value="1"/>
</dbReference>
<dbReference type="PROSITE" id="PS50893">
    <property type="entry name" value="ABC_TRANSPORTER_2"/>
    <property type="match status" value="1"/>
</dbReference>
<dbReference type="GO" id="GO:0005524">
    <property type="term" value="F:ATP binding"/>
    <property type="evidence" value="ECO:0007669"/>
    <property type="project" value="UniProtKB-KW"/>
</dbReference>
<dbReference type="InterPro" id="IPR005670">
    <property type="entry name" value="PstB-like"/>
</dbReference>
<protein>
    <submittedName>
        <fullName evidence="6">Phosphate ABC transporter ATP-binding protein, PhoT family</fullName>
    </submittedName>
</protein>
<keyword evidence="3" id="KW-0547">Nucleotide-binding</keyword>
<dbReference type="GO" id="GO:0005315">
    <property type="term" value="F:phosphate transmembrane transporter activity"/>
    <property type="evidence" value="ECO:0007669"/>
    <property type="project" value="InterPro"/>
</dbReference>
<reference evidence="6 7" key="1">
    <citation type="submission" date="2017-04" db="EMBL/GenBank/DDBJ databases">
        <authorList>
            <person name="Afonso C.L."/>
            <person name="Miller P.J."/>
            <person name="Scott M.A."/>
            <person name="Spackman E."/>
            <person name="Goraichik I."/>
            <person name="Dimitrov K.M."/>
            <person name="Suarez D.L."/>
            <person name="Swayne D.E."/>
        </authorList>
    </citation>
    <scope>NUCLEOTIDE SEQUENCE [LARGE SCALE GENOMIC DNA]</scope>
    <source>
        <strain evidence="6 7">DSM 13146</strain>
    </source>
</reference>
<evidence type="ECO:0000313" key="7">
    <source>
        <dbReference type="Proteomes" id="UP000192783"/>
    </source>
</evidence>